<name>A0ACD3AGE5_9AGAR</name>
<dbReference type="EMBL" id="ML208466">
    <property type="protein sequence ID" value="TFK64662.1"/>
    <property type="molecule type" value="Genomic_DNA"/>
</dbReference>
<dbReference type="Proteomes" id="UP000308600">
    <property type="component" value="Unassembled WGS sequence"/>
</dbReference>
<proteinExistence type="predicted"/>
<gene>
    <name evidence="1" type="ORF">BDN72DRAFT_846370</name>
</gene>
<organism evidence="1 2">
    <name type="scientific">Pluteus cervinus</name>
    <dbReference type="NCBI Taxonomy" id="181527"/>
    <lineage>
        <taxon>Eukaryota</taxon>
        <taxon>Fungi</taxon>
        <taxon>Dikarya</taxon>
        <taxon>Basidiomycota</taxon>
        <taxon>Agaricomycotina</taxon>
        <taxon>Agaricomycetes</taxon>
        <taxon>Agaricomycetidae</taxon>
        <taxon>Agaricales</taxon>
        <taxon>Pluteineae</taxon>
        <taxon>Pluteaceae</taxon>
        <taxon>Pluteus</taxon>
    </lineage>
</organism>
<protein>
    <submittedName>
        <fullName evidence="1">Uncharacterized protein</fullName>
    </submittedName>
</protein>
<reference evidence="1 2" key="1">
    <citation type="journal article" date="2019" name="Nat. Ecol. Evol.">
        <title>Megaphylogeny resolves global patterns of mushroom evolution.</title>
        <authorList>
            <person name="Varga T."/>
            <person name="Krizsan K."/>
            <person name="Foldi C."/>
            <person name="Dima B."/>
            <person name="Sanchez-Garcia M."/>
            <person name="Sanchez-Ramirez S."/>
            <person name="Szollosi G.J."/>
            <person name="Szarkandi J.G."/>
            <person name="Papp V."/>
            <person name="Albert L."/>
            <person name="Andreopoulos W."/>
            <person name="Angelini C."/>
            <person name="Antonin V."/>
            <person name="Barry K.W."/>
            <person name="Bougher N.L."/>
            <person name="Buchanan P."/>
            <person name="Buyck B."/>
            <person name="Bense V."/>
            <person name="Catcheside P."/>
            <person name="Chovatia M."/>
            <person name="Cooper J."/>
            <person name="Damon W."/>
            <person name="Desjardin D."/>
            <person name="Finy P."/>
            <person name="Geml J."/>
            <person name="Haridas S."/>
            <person name="Hughes K."/>
            <person name="Justo A."/>
            <person name="Karasinski D."/>
            <person name="Kautmanova I."/>
            <person name="Kiss B."/>
            <person name="Kocsube S."/>
            <person name="Kotiranta H."/>
            <person name="LaButti K.M."/>
            <person name="Lechner B.E."/>
            <person name="Liimatainen K."/>
            <person name="Lipzen A."/>
            <person name="Lukacs Z."/>
            <person name="Mihaltcheva S."/>
            <person name="Morgado L.N."/>
            <person name="Niskanen T."/>
            <person name="Noordeloos M.E."/>
            <person name="Ohm R.A."/>
            <person name="Ortiz-Santana B."/>
            <person name="Ovrebo C."/>
            <person name="Racz N."/>
            <person name="Riley R."/>
            <person name="Savchenko A."/>
            <person name="Shiryaev A."/>
            <person name="Soop K."/>
            <person name="Spirin V."/>
            <person name="Szebenyi C."/>
            <person name="Tomsovsky M."/>
            <person name="Tulloss R.E."/>
            <person name="Uehling J."/>
            <person name="Grigoriev I.V."/>
            <person name="Vagvolgyi C."/>
            <person name="Papp T."/>
            <person name="Martin F.M."/>
            <person name="Miettinen O."/>
            <person name="Hibbett D.S."/>
            <person name="Nagy L.G."/>
        </authorList>
    </citation>
    <scope>NUCLEOTIDE SEQUENCE [LARGE SCALE GENOMIC DNA]</scope>
    <source>
        <strain evidence="1 2">NL-1719</strain>
    </source>
</reference>
<accession>A0ACD3AGE5</accession>
<keyword evidence="2" id="KW-1185">Reference proteome</keyword>
<evidence type="ECO:0000313" key="1">
    <source>
        <dbReference type="EMBL" id="TFK64662.1"/>
    </source>
</evidence>
<evidence type="ECO:0000313" key="2">
    <source>
        <dbReference type="Proteomes" id="UP000308600"/>
    </source>
</evidence>
<sequence length="499" mass="56232">MSRNVTAHSKTHSTPTSWMIREILDTIFSFLSLFADRATLLSLALTCRTMTKAAQAALWHTMDSFTPIIPLLPLVKVDNSYKLSDALVPDGSRALQHLACTRVFVFSKIEHFMSDFTVQMAFSSILPVLFPNLSKLIIPNSVDGFTPEQRVFLHYFLASPLQDLVVGETHRSETLQAFASVLALRARDSLQSVSCTGSWNHLPRTITTLPLIHTIVLTGQLSDQNSVIADLSQCKSLRRLEICIREEIPGARNSSYPTTFFPRLENLTFSGDVTAIWCFLALLTSPYLQTLRLRPENWSEEFGVMLDCLVSLLVDCHYKERGWRSLAVLEITYDCATSLAQGFILDDKAYHNFFKGLSVLPLVSFELSLPVPLPSTVSLNFIASCFPGLHTLYLHRYQRAMAPTFDDLHSLAQTAPKLRRLGTRIRTGRINTTPRASNHLLDTLCVYDSSVEDAWYVADQLDQSFPYLRRITTTSTACKEGWNGVGLLLDLCHRSRRRF</sequence>